<dbReference type="PROSITE" id="PS51202">
    <property type="entry name" value="RCK_C"/>
    <property type="match status" value="1"/>
</dbReference>
<evidence type="ECO:0000256" key="6">
    <source>
        <dbReference type="ARBA" id="ARBA00023136"/>
    </source>
</evidence>
<evidence type="ECO:0000256" key="2">
    <source>
        <dbReference type="ARBA" id="ARBA00022448"/>
    </source>
</evidence>
<feature type="transmembrane region" description="Helical" evidence="7">
    <location>
        <begin position="557"/>
        <end position="578"/>
    </location>
</feature>
<feature type="transmembrane region" description="Helical" evidence="7">
    <location>
        <begin position="473"/>
        <end position="492"/>
    </location>
</feature>
<keyword evidence="5 7" id="KW-1133">Transmembrane helix</keyword>
<evidence type="ECO:0000256" key="5">
    <source>
        <dbReference type="ARBA" id="ARBA00022989"/>
    </source>
</evidence>
<feature type="transmembrane region" description="Helical" evidence="7">
    <location>
        <begin position="172"/>
        <end position="194"/>
    </location>
</feature>
<comment type="subcellular location">
    <subcellularLocation>
        <location evidence="1">Membrane</location>
        <topology evidence="1">Multi-pass membrane protein</topology>
    </subcellularLocation>
</comment>
<keyword evidence="3 7" id="KW-0812">Transmembrane</keyword>
<dbReference type="AlphaFoldDB" id="A0A239JU02"/>
<feature type="domain" description="RCK C-terminal" evidence="8">
    <location>
        <begin position="207"/>
        <end position="289"/>
    </location>
</feature>
<dbReference type="EMBL" id="FZPA01000011">
    <property type="protein sequence ID" value="SNT09032.1"/>
    <property type="molecule type" value="Genomic_DNA"/>
</dbReference>
<feature type="transmembrane region" description="Helical" evidence="7">
    <location>
        <begin position="6"/>
        <end position="21"/>
    </location>
</feature>
<evidence type="ECO:0000256" key="1">
    <source>
        <dbReference type="ARBA" id="ARBA00004141"/>
    </source>
</evidence>
<dbReference type="RefSeq" id="WP_089216732.1">
    <property type="nucleotide sequence ID" value="NZ_FZPA01000011.1"/>
</dbReference>
<keyword evidence="6 7" id="KW-0472">Membrane</keyword>
<evidence type="ECO:0000256" key="3">
    <source>
        <dbReference type="ARBA" id="ARBA00022692"/>
    </source>
</evidence>
<dbReference type="Pfam" id="PF02080">
    <property type="entry name" value="TrkA_C"/>
    <property type="match status" value="1"/>
</dbReference>
<evidence type="ECO:0000259" key="8">
    <source>
        <dbReference type="PROSITE" id="PS51202"/>
    </source>
</evidence>
<dbReference type="InterPro" id="IPR004680">
    <property type="entry name" value="Cit_transptr-like_dom"/>
</dbReference>
<dbReference type="InterPro" id="IPR036721">
    <property type="entry name" value="RCK_C_sf"/>
</dbReference>
<dbReference type="PANTHER" id="PTHR43652">
    <property type="entry name" value="BASIC AMINO ACID ANTIPORTER YFCC-RELATED"/>
    <property type="match status" value="1"/>
</dbReference>
<evidence type="ECO:0000313" key="10">
    <source>
        <dbReference type="Proteomes" id="UP000198339"/>
    </source>
</evidence>
<keyword evidence="4" id="KW-0677">Repeat</keyword>
<accession>A0A239JU02</accession>
<dbReference type="GO" id="GO:0006813">
    <property type="term" value="P:potassium ion transport"/>
    <property type="evidence" value="ECO:0007669"/>
    <property type="project" value="InterPro"/>
</dbReference>
<organism evidence="9 10">
    <name type="scientific">Sphingopyxis indica</name>
    <dbReference type="NCBI Taxonomy" id="436663"/>
    <lineage>
        <taxon>Bacteria</taxon>
        <taxon>Pseudomonadati</taxon>
        <taxon>Pseudomonadota</taxon>
        <taxon>Alphaproteobacteria</taxon>
        <taxon>Sphingomonadales</taxon>
        <taxon>Sphingomonadaceae</taxon>
        <taxon>Sphingopyxis</taxon>
    </lineage>
</organism>
<feature type="transmembrane region" description="Helical" evidence="7">
    <location>
        <begin position="52"/>
        <end position="71"/>
    </location>
</feature>
<protein>
    <submittedName>
        <fullName evidence="9">Di- and tricarboxylate transporter</fullName>
    </submittedName>
</protein>
<gene>
    <name evidence="9" type="ORF">SAMN06295955_11162</name>
</gene>
<dbReference type="PANTHER" id="PTHR43652:SF2">
    <property type="entry name" value="BASIC AMINO ACID ANTIPORTER YFCC-RELATED"/>
    <property type="match status" value="1"/>
</dbReference>
<proteinExistence type="predicted"/>
<keyword evidence="10" id="KW-1185">Reference proteome</keyword>
<evidence type="ECO:0000256" key="7">
    <source>
        <dbReference type="SAM" id="Phobius"/>
    </source>
</evidence>
<dbReference type="SUPFAM" id="SSF116726">
    <property type="entry name" value="TrkA C-terminal domain-like"/>
    <property type="match status" value="2"/>
</dbReference>
<keyword evidence="2" id="KW-0813">Transport</keyword>
<dbReference type="OrthoDB" id="9809303at2"/>
<dbReference type="Gene3D" id="3.30.70.1450">
    <property type="entry name" value="Regulator of K+ conductance, C-terminal domain"/>
    <property type="match status" value="2"/>
</dbReference>
<feature type="transmembrane region" description="Helical" evidence="7">
    <location>
        <begin position="434"/>
        <end position="452"/>
    </location>
</feature>
<dbReference type="GO" id="GO:0008324">
    <property type="term" value="F:monoatomic cation transmembrane transporter activity"/>
    <property type="evidence" value="ECO:0007669"/>
    <property type="project" value="InterPro"/>
</dbReference>
<dbReference type="InterPro" id="IPR006037">
    <property type="entry name" value="RCK_C"/>
</dbReference>
<dbReference type="Pfam" id="PF03600">
    <property type="entry name" value="CitMHS"/>
    <property type="match status" value="1"/>
</dbReference>
<feature type="transmembrane region" description="Helical" evidence="7">
    <location>
        <begin position="91"/>
        <end position="107"/>
    </location>
</feature>
<name>A0A239JU02_9SPHN</name>
<evidence type="ECO:0000256" key="4">
    <source>
        <dbReference type="ARBA" id="ARBA00022737"/>
    </source>
</evidence>
<reference evidence="9 10" key="1">
    <citation type="submission" date="2017-06" db="EMBL/GenBank/DDBJ databases">
        <authorList>
            <person name="Kim H.J."/>
            <person name="Triplett B.A."/>
        </authorList>
    </citation>
    <scope>NUCLEOTIDE SEQUENCE [LARGE SCALE GENOMIC DNA]</scope>
    <source>
        <strain evidence="9 10">DS15</strain>
    </source>
</reference>
<feature type="transmembrane region" description="Helical" evidence="7">
    <location>
        <begin position="391"/>
        <end position="422"/>
    </location>
</feature>
<feature type="transmembrane region" description="Helical" evidence="7">
    <location>
        <begin position="28"/>
        <end position="46"/>
    </location>
</feature>
<dbReference type="Proteomes" id="UP000198339">
    <property type="component" value="Unassembled WGS sequence"/>
</dbReference>
<evidence type="ECO:0000313" key="9">
    <source>
        <dbReference type="EMBL" id="SNT09032.1"/>
    </source>
</evidence>
<sequence length="579" mass="60452">MTFEQFAIVGILSAMLLVYASERFRVEMVAMAGLAAAFLLGVVPPSNLFAGFSSPAVITVIEILLIVASLAQTRTIDNFARRLVGRSQNETVILAALCGTAALTSVFMNNVGALALVFPVALSVCARLDIPPARVLMPLSFATLLGGLCSLTGTPANLIVNEWKISETGAGFGYFELARIGAPVAIVGLAWIVLAAPRTFRSARQATPAHFDAGPADFVVELVVPDQSDFVGRALADVESAADCHIHGIFRHGAHVFARRSDIVVASGDRLLAEGDYGRFLQLADEGGFAPLVDSDESDGFEAVVMPDSLLLGSRVEDVEAFADHGVRVVGLASRRRRIEGRFADLKIGMGDVLILAGAGDALRQAVADCGLLALSSRRPRRRRSSAGPGLAIFGLGILVSALGIAPPELAFGAVVLALALTRALDLRTAVQDLNWPIVILLGCMIPLGMAVEDSGAARVIANWIAEQLPSNGPVVVSALVLCIAVAMTPFIDNVSTAIVLSPIAAGIASRTGVPVEPLLMAVAVGASLDFLTPFGHHNNAVVMGAAGYRFVDFPRFGGPLLLVCLLVGIAALAVMSLI</sequence>
<dbReference type="InterPro" id="IPR051679">
    <property type="entry name" value="DASS-Related_Transporters"/>
</dbReference>
<dbReference type="GO" id="GO:0005886">
    <property type="term" value="C:plasma membrane"/>
    <property type="evidence" value="ECO:0007669"/>
    <property type="project" value="TreeGrafter"/>
</dbReference>